<keyword evidence="6 10" id="KW-0274">FAD</keyword>
<accession>I0AG52</accession>
<evidence type="ECO:0000256" key="10">
    <source>
        <dbReference type="PIRNR" id="PIRNR006268"/>
    </source>
</evidence>
<dbReference type="eggNOG" id="COG1477">
    <property type="taxonomic scope" value="Bacteria"/>
</dbReference>
<dbReference type="InterPro" id="IPR003374">
    <property type="entry name" value="ApbE-like_sf"/>
</dbReference>
<evidence type="ECO:0000256" key="3">
    <source>
        <dbReference type="ARBA" id="ARBA00022630"/>
    </source>
</evidence>
<dbReference type="AlphaFoldDB" id="I0AG52"/>
<dbReference type="HOGENOM" id="CLU_044403_5_1_10"/>
<keyword evidence="3 10" id="KW-0285">Flavoprotein</keyword>
<dbReference type="RefSeq" id="WP_014559118.1">
    <property type="nucleotide sequence ID" value="NC_017464.1"/>
</dbReference>
<comment type="catalytic activity">
    <reaction evidence="9 10">
        <text>L-threonyl-[protein] + FAD = FMN-L-threonyl-[protein] + AMP + H(+)</text>
        <dbReference type="Rhea" id="RHEA:36847"/>
        <dbReference type="Rhea" id="RHEA-COMP:11060"/>
        <dbReference type="Rhea" id="RHEA-COMP:11061"/>
        <dbReference type="ChEBI" id="CHEBI:15378"/>
        <dbReference type="ChEBI" id="CHEBI:30013"/>
        <dbReference type="ChEBI" id="CHEBI:57692"/>
        <dbReference type="ChEBI" id="CHEBI:74257"/>
        <dbReference type="ChEBI" id="CHEBI:456215"/>
        <dbReference type="EC" id="2.7.1.180"/>
    </reaction>
</comment>
<keyword evidence="12" id="KW-0449">Lipoprotein</keyword>
<dbReference type="EMBL" id="CP003418">
    <property type="protein sequence ID" value="AFH47959.1"/>
    <property type="molecule type" value="Genomic_DNA"/>
</dbReference>
<dbReference type="PATRIC" id="fig|945713.3.peg.246"/>
<protein>
    <recommendedName>
        <fullName evidence="2 10">FAD:protein FMN transferase</fullName>
        <ecNumber evidence="1 10">2.7.1.180</ecNumber>
    </recommendedName>
    <alternativeName>
        <fullName evidence="8 10">Flavin transferase</fullName>
    </alternativeName>
</protein>
<evidence type="ECO:0000256" key="9">
    <source>
        <dbReference type="ARBA" id="ARBA00048540"/>
    </source>
</evidence>
<sequence>MKRVTGYTVLAIVLFLIGFFIARNNSDEVKTFKRTQILLGTVVEIQVRDKDEKKAEEAISKAFAEVKRIDDLFTTYNEESPVWKINISSDTIIKIDNEIYNLLVLCDSVTKISDGCFDVSLDNLTRAWGFYTDNPHLPAKTAIDSALINCGWNNVKLIGNNSIIKKKNVGFNFGAIAKGYAVDKAIGLLKSLGVQSALVNAGGEIKVIGNDWKVGIQHPRDERDIVAAIKLENNSVATSGDYEQFFEVDGIRYHHILDPESGYPARGLQSVSIINQSNTLADALATAVFVMGKEKGMKLVEALDDTEAMIIDEQGKIFYSSGFEKFLIE</sequence>
<feature type="binding site" evidence="11">
    <location>
        <position position="175"/>
    </location>
    <ligand>
        <name>Mg(2+)</name>
        <dbReference type="ChEBI" id="CHEBI:18420"/>
    </ligand>
</feature>
<dbReference type="GO" id="GO:0016740">
    <property type="term" value="F:transferase activity"/>
    <property type="evidence" value="ECO:0007669"/>
    <property type="project" value="UniProtKB-UniRule"/>
</dbReference>
<evidence type="ECO:0000256" key="8">
    <source>
        <dbReference type="ARBA" id="ARBA00031306"/>
    </source>
</evidence>
<keyword evidence="13" id="KW-1185">Reference proteome</keyword>
<evidence type="ECO:0000256" key="4">
    <source>
        <dbReference type="ARBA" id="ARBA00022679"/>
    </source>
</evidence>
<evidence type="ECO:0000256" key="5">
    <source>
        <dbReference type="ARBA" id="ARBA00022723"/>
    </source>
</evidence>
<evidence type="ECO:0000313" key="12">
    <source>
        <dbReference type="EMBL" id="AFH47959.1"/>
    </source>
</evidence>
<dbReference type="InterPro" id="IPR024932">
    <property type="entry name" value="ApbE"/>
</dbReference>
<reference evidence="12 13" key="1">
    <citation type="journal article" date="2012" name="Front. Microbiol.">
        <title>Complete genome of Ignavibacterium album, a metabolically versatile, flagellated, facultative anaerobe from the phylum Chlorobi.</title>
        <authorList>
            <person name="Liu Z."/>
            <person name="Frigaard N.-U."/>
            <person name="Vogl K."/>
            <person name="Iino T."/>
            <person name="Ohkuma M."/>
            <person name="Overmann J."/>
            <person name="Bryant D.A."/>
        </authorList>
    </citation>
    <scope>NUCLEOTIDE SEQUENCE [LARGE SCALE GENOMIC DNA]</scope>
    <source>
        <strain evidence="13">DSM 19864 / JCM 16511 / NBRC 101810 / Mat9-16</strain>
    </source>
</reference>
<organism evidence="12 13">
    <name type="scientific">Ignavibacterium album (strain DSM 19864 / JCM 16511 / NBRC 101810 / Mat9-16)</name>
    <dbReference type="NCBI Taxonomy" id="945713"/>
    <lineage>
        <taxon>Bacteria</taxon>
        <taxon>Pseudomonadati</taxon>
        <taxon>Ignavibacteriota</taxon>
        <taxon>Ignavibacteria</taxon>
        <taxon>Ignavibacteriales</taxon>
        <taxon>Ignavibacteriaceae</taxon>
        <taxon>Ignavibacterium</taxon>
    </lineage>
</organism>
<feature type="binding site" evidence="11">
    <location>
        <position position="286"/>
    </location>
    <ligand>
        <name>Mg(2+)</name>
        <dbReference type="ChEBI" id="CHEBI:18420"/>
    </ligand>
</feature>
<comment type="similarity">
    <text evidence="10">Belongs to the ApbE family.</text>
</comment>
<dbReference type="STRING" id="945713.IALB_0247"/>
<dbReference type="KEGG" id="ial:IALB_0247"/>
<evidence type="ECO:0000313" key="13">
    <source>
        <dbReference type="Proteomes" id="UP000007394"/>
    </source>
</evidence>
<evidence type="ECO:0000256" key="2">
    <source>
        <dbReference type="ARBA" id="ARBA00016337"/>
    </source>
</evidence>
<dbReference type="Proteomes" id="UP000007394">
    <property type="component" value="Chromosome"/>
</dbReference>
<evidence type="ECO:0000256" key="11">
    <source>
        <dbReference type="PIRSR" id="PIRSR006268-2"/>
    </source>
</evidence>
<name>I0AG52_IGNAJ</name>
<dbReference type="Pfam" id="PF02424">
    <property type="entry name" value="ApbE"/>
    <property type="match status" value="1"/>
</dbReference>
<dbReference type="EC" id="2.7.1.180" evidence="1 10"/>
<dbReference type="PANTHER" id="PTHR30040">
    <property type="entry name" value="THIAMINE BIOSYNTHESIS LIPOPROTEIN APBE"/>
    <property type="match status" value="1"/>
</dbReference>
<gene>
    <name evidence="12" type="primary">apbE</name>
    <name evidence="12" type="ordered locus">IALB_0247</name>
</gene>
<evidence type="ECO:0000256" key="6">
    <source>
        <dbReference type="ARBA" id="ARBA00022827"/>
    </source>
</evidence>
<dbReference type="OrthoDB" id="9778595at2"/>
<keyword evidence="5 10" id="KW-0479">Metal-binding</keyword>
<dbReference type="SUPFAM" id="SSF143631">
    <property type="entry name" value="ApbE-like"/>
    <property type="match status" value="1"/>
</dbReference>
<dbReference type="PANTHER" id="PTHR30040:SF2">
    <property type="entry name" value="FAD:PROTEIN FMN TRANSFERASE"/>
    <property type="match status" value="1"/>
</dbReference>
<dbReference type="Gene3D" id="3.10.520.10">
    <property type="entry name" value="ApbE-like domains"/>
    <property type="match status" value="1"/>
</dbReference>
<evidence type="ECO:0000256" key="7">
    <source>
        <dbReference type="ARBA" id="ARBA00022842"/>
    </source>
</evidence>
<dbReference type="GO" id="GO:0046872">
    <property type="term" value="F:metal ion binding"/>
    <property type="evidence" value="ECO:0007669"/>
    <property type="project" value="UniProtKB-UniRule"/>
</dbReference>
<proteinExistence type="inferred from homology"/>
<dbReference type="PIRSF" id="PIRSF006268">
    <property type="entry name" value="ApbE"/>
    <property type="match status" value="1"/>
</dbReference>
<evidence type="ECO:0000256" key="1">
    <source>
        <dbReference type="ARBA" id="ARBA00011955"/>
    </source>
</evidence>
<keyword evidence="4 10" id="KW-0808">Transferase</keyword>
<keyword evidence="7 10" id="KW-0460">Magnesium</keyword>
<comment type="cofactor">
    <cofactor evidence="11">
        <name>Mg(2+)</name>
        <dbReference type="ChEBI" id="CHEBI:18420"/>
    </cofactor>
    <cofactor evidence="11">
        <name>Mn(2+)</name>
        <dbReference type="ChEBI" id="CHEBI:29035"/>
    </cofactor>
    <text evidence="11">Magnesium. Can also use manganese.</text>
</comment>
<feature type="binding site" evidence="11">
    <location>
        <position position="282"/>
    </location>
    <ligand>
        <name>Mg(2+)</name>
        <dbReference type="ChEBI" id="CHEBI:18420"/>
    </ligand>
</feature>